<accession>A0ABW5E8K9</accession>
<evidence type="ECO:0000256" key="7">
    <source>
        <dbReference type="ARBA" id="ARBA00022490"/>
    </source>
</evidence>
<dbReference type="NCBIfam" id="NF002634">
    <property type="entry name" value="PRK02304.1-3"/>
    <property type="match status" value="1"/>
</dbReference>
<dbReference type="InterPro" id="IPR000836">
    <property type="entry name" value="PRTase_dom"/>
</dbReference>
<keyword evidence="14" id="KW-1185">Reference proteome</keyword>
<dbReference type="Proteomes" id="UP001597297">
    <property type="component" value="Unassembled WGS sequence"/>
</dbReference>
<dbReference type="PANTHER" id="PTHR32315">
    <property type="entry name" value="ADENINE PHOSPHORIBOSYLTRANSFERASE"/>
    <property type="match status" value="1"/>
</dbReference>
<dbReference type="SUPFAM" id="SSF53271">
    <property type="entry name" value="PRTase-like"/>
    <property type="match status" value="1"/>
</dbReference>
<dbReference type="EC" id="2.4.2.7" evidence="6 11"/>
<evidence type="ECO:0000256" key="11">
    <source>
        <dbReference type="HAMAP-Rule" id="MF_00004"/>
    </source>
</evidence>
<comment type="subunit">
    <text evidence="11">Homodimer.</text>
</comment>
<evidence type="ECO:0000256" key="3">
    <source>
        <dbReference type="ARBA" id="ARBA00004496"/>
    </source>
</evidence>
<evidence type="ECO:0000313" key="13">
    <source>
        <dbReference type="EMBL" id="MFD2277715.1"/>
    </source>
</evidence>
<keyword evidence="7 11" id="KW-0963">Cytoplasm</keyword>
<dbReference type="NCBIfam" id="TIGR01090">
    <property type="entry name" value="apt"/>
    <property type="match status" value="1"/>
</dbReference>
<evidence type="ECO:0000256" key="5">
    <source>
        <dbReference type="ARBA" id="ARBA00008391"/>
    </source>
</evidence>
<comment type="similarity">
    <text evidence="5 11">Belongs to the purine/pyrimidine phosphoribosyltransferase family.</text>
</comment>
<keyword evidence="10 11" id="KW-0660">Purine salvage</keyword>
<dbReference type="Gene3D" id="3.40.50.2020">
    <property type="match status" value="1"/>
</dbReference>
<comment type="catalytic activity">
    <reaction evidence="1 11">
        <text>AMP + diphosphate = 5-phospho-alpha-D-ribose 1-diphosphate + adenine</text>
        <dbReference type="Rhea" id="RHEA:16609"/>
        <dbReference type="ChEBI" id="CHEBI:16708"/>
        <dbReference type="ChEBI" id="CHEBI:33019"/>
        <dbReference type="ChEBI" id="CHEBI:58017"/>
        <dbReference type="ChEBI" id="CHEBI:456215"/>
        <dbReference type="EC" id="2.4.2.7"/>
    </reaction>
</comment>
<evidence type="ECO:0000313" key="14">
    <source>
        <dbReference type="Proteomes" id="UP001597297"/>
    </source>
</evidence>
<evidence type="ECO:0000259" key="12">
    <source>
        <dbReference type="Pfam" id="PF00156"/>
    </source>
</evidence>
<dbReference type="InterPro" id="IPR050054">
    <property type="entry name" value="UPRTase/APRTase"/>
</dbReference>
<proteinExistence type="inferred from homology"/>
<keyword evidence="9 11" id="KW-0808">Transferase</keyword>
<evidence type="ECO:0000256" key="10">
    <source>
        <dbReference type="ARBA" id="ARBA00022726"/>
    </source>
</evidence>
<organism evidence="13 14">
    <name type="scientific">Rubritalea spongiae</name>
    <dbReference type="NCBI Taxonomy" id="430797"/>
    <lineage>
        <taxon>Bacteria</taxon>
        <taxon>Pseudomonadati</taxon>
        <taxon>Verrucomicrobiota</taxon>
        <taxon>Verrucomicrobiia</taxon>
        <taxon>Verrucomicrobiales</taxon>
        <taxon>Rubritaleaceae</taxon>
        <taxon>Rubritalea</taxon>
    </lineage>
</organism>
<dbReference type="PANTHER" id="PTHR32315:SF3">
    <property type="entry name" value="ADENINE PHOSPHORIBOSYLTRANSFERASE"/>
    <property type="match status" value="1"/>
</dbReference>
<comment type="function">
    <text evidence="2 11">Catalyzes a salvage reaction resulting in the formation of AMP, that is energically less costly than de novo synthesis.</text>
</comment>
<dbReference type="RefSeq" id="WP_377093546.1">
    <property type="nucleotide sequence ID" value="NZ_JBHSJM010000001.1"/>
</dbReference>
<name>A0ABW5E8K9_9BACT</name>
<evidence type="ECO:0000256" key="8">
    <source>
        <dbReference type="ARBA" id="ARBA00022676"/>
    </source>
</evidence>
<evidence type="ECO:0000256" key="1">
    <source>
        <dbReference type="ARBA" id="ARBA00000868"/>
    </source>
</evidence>
<evidence type="ECO:0000256" key="9">
    <source>
        <dbReference type="ARBA" id="ARBA00022679"/>
    </source>
</evidence>
<dbReference type="EMBL" id="JBHUJC010000043">
    <property type="protein sequence ID" value="MFD2277715.1"/>
    <property type="molecule type" value="Genomic_DNA"/>
</dbReference>
<feature type="domain" description="Phosphoribosyltransferase" evidence="12">
    <location>
        <begin position="49"/>
        <end position="161"/>
    </location>
</feature>
<dbReference type="NCBIfam" id="NF002636">
    <property type="entry name" value="PRK02304.1-5"/>
    <property type="match status" value="1"/>
</dbReference>
<evidence type="ECO:0000256" key="2">
    <source>
        <dbReference type="ARBA" id="ARBA00003968"/>
    </source>
</evidence>
<comment type="pathway">
    <text evidence="4 11">Purine metabolism; AMP biosynthesis via salvage pathway; AMP from adenine: step 1/1.</text>
</comment>
<dbReference type="GO" id="GO:0003999">
    <property type="term" value="F:adenine phosphoribosyltransferase activity"/>
    <property type="evidence" value="ECO:0007669"/>
    <property type="project" value="UniProtKB-EC"/>
</dbReference>
<comment type="caution">
    <text evidence="13">The sequence shown here is derived from an EMBL/GenBank/DDBJ whole genome shotgun (WGS) entry which is preliminary data.</text>
</comment>
<sequence>MPQRLRDAIRDVPDFPKPGILFKDITPVLADPVLLQLSIDKMTESASDFAIDKVVGIDARGFLFGPSVALAKNAGFVPVRKQGKLPWKTNSISYALEYGENILEIHQDAVSPGDRVMVIDDLLATGGTASATVKLLKELGAEVSCVIFLVELDFLDGRKNIDCDNIHSILNY</sequence>
<evidence type="ECO:0000256" key="6">
    <source>
        <dbReference type="ARBA" id="ARBA00011893"/>
    </source>
</evidence>
<dbReference type="InterPro" id="IPR029057">
    <property type="entry name" value="PRTase-like"/>
</dbReference>
<protein>
    <recommendedName>
        <fullName evidence="6 11">Adenine phosphoribosyltransferase</fullName>
        <shortName evidence="11">APRT</shortName>
        <ecNumber evidence="6 11">2.4.2.7</ecNumber>
    </recommendedName>
</protein>
<reference evidence="14" key="1">
    <citation type="journal article" date="2019" name="Int. J. Syst. Evol. Microbiol.">
        <title>The Global Catalogue of Microorganisms (GCM) 10K type strain sequencing project: providing services to taxonomists for standard genome sequencing and annotation.</title>
        <authorList>
            <consortium name="The Broad Institute Genomics Platform"/>
            <consortium name="The Broad Institute Genome Sequencing Center for Infectious Disease"/>
            <person name="Wu L."/>
            <person name="Ma J."/>
        </authorList>
    </citation>
    <scope>NUCLEOTIDE SEQUENCE [LARGE SCALE GENOMIC DNA]</scope>
    <source>
        <strain evidence="14">JCM 16545</strain>
    </source>
</reference>
<keyword evidence="8 11" id="KW-0328">Glycosyltransferase</keyword>
<dbReference type="HAMAP" id="MF_00004">
    <property type="entry name" value="Aden_phosphoribosyltr"/>
    <property type="match status" value="1"/>
</dbReference>
<dbReference type="InterPro" id="IPR005764">
    <property type="entry name" value="Ade_phspho_trans"/>
</dbReference>
<dbReference type="Pfam" id="PF00156">
    <property type="entry name" value="Pribosyltran"/>
    <property type="match status" value="1"/>
</dbReference>
<comment type="subcellular location">
    <subcellularLocation>
        <location evidence="3 11">Cytoplasm</location>
    </subcellularLocation>
</comment>
<gene>
    <name evidence="11" type="primary">apt</name>
    <name evidence="13" type="ORF">ACFSQZ_14700</name>
</gene>
<evidence type="ECO:0000256" key="4">
    <source>
        <dbReference type="ARBA" id="ARBA00004659"/>
    </source>
</evidence>
<dbReference type="CDD" id="cd06223">
    <property type="entry name" value="PRTases_typeI"/>
    <property type="match status" value="1"/>
</dbReference>